<sequence>MFKRMKVVTSLVLVLVIFGSLQLISGGLFFQSLKGDKENFSLTQQIRREQANLTSAWIALVQTRNTLNRTATRYLLDEKGQGTGSTVADLVALAKTQLATAEQQFDEYNKELPPDVLSLPHVQGVNENYKILHGALTELIQMLTSGDFKGFVDQPTTGFQNGFEKAYDTWLQNTDSLLAAGSAQNESAYQRAIWVLMIILLVSVAIIATVWTGIHQILLRPLKSSIDHIRHIASGDLTQKIDVEGRNEMAQLASSLQHMQQELIKTVSDVRDGSDAIYTGASEIAAGNNDLSSRTEEQASALQETAASMEQLTATVKQNAENARQASQLALSASETAQKGGKVVDGVVKTMNDIAGSSKKIADIISVIDGIAFQTNILALNAAVEAARAGEQGRGFAVVAGEVRNLAQRSAQAAKEIKGLIEDSVSRVDTGSALVESAGETMNDIVSAVTRVTDIMGEIASASDEQSRGIDQVGTAVTEMDRVTQQNAALVEESASAAASLEDQASRLTQAVAVFRIRKENVIAAVNNNRGQVSALLTPPTASRKALPSASSDDNWEKF</sequence>
<evidence type="ECO:0000259" key="15">
    <source>
        <dbReference type="PROSITE" id="PS50885"/>
    </source>
</evidence>
<keyword evidence="6 13" id="KW-0812">Transmembrane</keyword>
<dbReference type="SUPFAM" id="SSF47170">
    <property type="entry name" value="Aspartate receptor, ligand-binding domain"/>
    <property type="match status" value="1"/>
</dbReference>
<dbReference type="Proteomes" id="UP000424752">
    <property type="component" value="Chromosome"/>
</dbReference>
<accession>A0A6I6EU06</accession>
<dbReference type="PANTHER" id="PTHR43531">
    <property type="entry name" value="PROTEIN ICFG"/>
    <property type="match status" value="1"/>
</dbReference>
<dbReference type="CDD" id="cd11386">
    <property type="entry name" value="MCP_signal"/>
    <property type="match status" value="1"/>
</dbReference>
<evidence type="ECO:0000313" key="16">
    <source>
        <dbReference type="EMBL" id="QGU87823.1"/>
    </source>
</evidence>
<evidence type="ECO:0000256" key="9">
    <source>
        <dbReference type="ARBA" id="ARBA00023224"/>
    </source>
</evidence>
<dbReference type="Pfam" id="PF00015">
    <property type="entry name" value="MCPsignal"/>
    <property type="match status" value="1"/>
</dbReference>
<keyword evidence="3" id="KW-0488">Methylation</keyword>
<dbReference type="GO" id="GO:0004888">
    <property type="term" value="F:transmembrane signaling receptor activity"/>
    <property type="evidence" value="ECO:0007669"/>
    <property type="project" value="InterPro"/>
</dbReference>
<dbReference type="GO" id="GO:0007165">
    <property type="term" value="P:signal transduction"/>
    <property type="evidence" value="ECO:0007669"/>
    <property type="project" value="UniProtKB-KW"/>
</dbReference>
<dbReference type="EMBL" id="CP046509">
    <property type="protein sequence ID" value="QGU87823.1"/>
    <property type="molecule type" value="Genomic_DNA"/>
</dbReference>
<evidence type="ECO:0000256" key="5">
    <source>
        <dbReference type="ARBA" id="ARBA00022519"/>
    </source>
</evidence>
<dbReference type="Gene3D" id="1.20.120.30">
    <property type="entry name" value="Aspartate receptor, ligand-binding domain"/>
    <property type="match status" value="1"/>
</dbReference>
<comment type="subcellular location">
    <subcellularLocation>
        <location evidence="1">Cell inner membrane</location>
        <topology evidence="1">Multi-pass membrane protein</topology>
    </subcellularLocation>
</comment>
<comment type="similarity">
    <text evidence="10">Belongs to the methyl-accepting chemotaxis (MCP) protein family.</text>
</comment>
<dbReference type="GO" id="GO:0006935">
    <property type="term" value="P:chemotaxis"/>
    <property type="evidence" value="ECO:0007669"/>
    <property type="project" value="UniProtKB-KW"/>
</dbReference>
<dbReference type="PANTHER" id="PTHR43531:SF14">
    <property type="entry name" value="METHYL-ACCEPTING CHEMOTAXIS PROTEIN I-RELATED"/>
    <property type="match status" value="1"/>
</dbReference>
<evidence type="ECO:0000256" key="1">
    <source>
        <dbReference type="ARBA" id="ARBA00004429"/>
    </source>
</evidence>
<keyword evidence="4" id="KW-0145">Chemotaxis</keyword>
<organism evidence="16 17">
    <name type="scientific">Erwinia sorbitola</name>
    <dbReference type="NCBI Taxonomy" id="2681984"/>
    <lineage>
        <taxon>Bacteria</taxon>
        <taxon>Pseudomonadati</taxon>
        <taxon>Pseudomonadota</taxon>
        <taxon>Gammaproteobacteria</taxon>
        <taxon>Enterobacterales</taxon>
        <taxon>Erwiniaceae</taxon>
        <taxon>Erwinia</taxon>
    </lineage>
</organism>
<dbReference type="RefSeq" id="WP_156287514.1">
    <property type="nucleotide sequence ID" value="NZ_CP046509.1"/>
</dbReference>
<dbReference type="SMART" id="SM00283">
    <property type="entry name" value="MA"/>
    <property type="match status" value="1"/>
</dbReference>
<evidence type="ECO:0000256" key="10">
    <source>
        <dbReference type="ARBA" id="ARBA00029447"/>
    </source>
</evidence>
<dbReference type="PROSITE" id="PS00538">
    <property type="entry name" value="CHEMOTAXIS_TRANSDUC_1"/>
    <property type="match status" value="1"/>
</dbReference>
<evidence type="ECO:0000256" key="7">
    <source>
        <dbReference type="ARBA" id="ARBA00022989"/>
    </source>
</evidence>
<reference evidence="16 17" key="1">
    <citation type="submission" date="2019-12" db="EMBL/GenBank/DDBJ databases">
        <title>Erwinia sp. nov., isolated from droppings of birds in the Qinghai-Tiebt plateau of China.</title>
        <authorList>
            <person name="Ge Y."/>
        </authorList>
    </citation>
    <scope>NUCLEOTIDE SEQUENCE [LARGE SCALE GENOMIC DNA]</scope>
    <source>
        <strain evidence="16 17">J780</strain>
    </source>
</reference>
<dbReference type="SUPFAM" id="SSF58104">
    <property type="entry name" value="Methyl-accepting chemotaxis protein (MCP) signaling domain"/>
    <property type="match status" value="1"/>
</dbReference>
<evidence type="ECO:0000256" key="3">
    <source>
        <dbReference type="ARBA" id="ARBA00022481"/>
    </source>
</evidence>
<dbReference type="CDD" id="cd06225">
    <property type="entry name" value="HAMP"/>
    <property type="match status" value="1"/>
</dbReference>
<gene>
    <name evidence="16" type="ORF">GN242_11565</name>
</gene>
<dbReference type="FunFam" id="1.10.287.950:FF:000001">
    <property type="entry name" value="Methyl-accepting chemotaxis sensory transducer"/>
    <property type="match status" value="1"/>
</dbReference>
<dbReference type="InterPro" id="IPR035440">
    <property type="entry name" value="4HB_MCP_dom_sf"/>
</dbReference>
<dbReference type="Gene3D" id="1.10.287.950">
    <property type="entry name" value="Methyl-accepting chemotaxis protein"/>
    <property type="match status" value="1"/>
</dbReference>
<dbReference type="CDD" id="cd19407">
    <property type="entry name" value="Tar_Tsr_sensor"/>
    <property type="match status" value="1"/>
</dbReference>
<dbReference type="InterPro" id="IPR051310">
    <property type="entry name" value="MCP_chemotaxis"/>
</dbReference>
<evidence type="ECO:0000256" key="6">
    <source>
        <dbReference type="ARBA" id="ARBA00022692"/>
    </source>
</evidence>
<dbReference type="Pfam" id="PF00672">
    <property type="entry name" value="HAMP"/>
    <property type="match status" value="1"/>
</dbReference>
<keyword evidence="9 11" id="KW-0807">Transducer</keyword>
<dbReference type="PROSITE" id="PS50885">
    <property type="entry name" value="HAMP"/>
    <property type="match status" value="1"/>
</dbReference>
<evidence type="ECO:0000256" key="4">
    <source>
        <dbReference type="ARBA" id="ARBA00022500"/>
    </source>
</evidence>
<dbReference type="GO" id="GO:0005886">
    <property type="term" value="C:plasma membrane"/>
    <property type="evidence" value="ECO:0007669"/>
    <property type="project" value="UniProtKB-SubCell"/>
</dbReference>
<feature type="domain" description="Methyl-accepting transducer" evidence="14">
    <location>
        <begin position="273"/>
        <end position="502"/>
    </location>
</feature>
<dbReference type="InterPro" id="IPR004089">
    <property type="entry name" value="MCPsignal_dom"/>
</dbReference>
<evidence type="ECO:0000256" key="8">
    <source>
        <dbReference type="ARBA" id="ARBA00023136"/>
    </source>
</evidence>
<dbReference type="InterPro" id="IPR003660">
    <property type="entry name" value="HAMP_dom"/>
</dbReference>
<evidence type="ECO:0000256" key="13">
    <source>
        <dbReference type="SAM" id="Phobius"/>
    </source>
</evidence>
<dbReference type="SMART" id="SM00304">
    <property type="entry name" value="HAMP"/>
    <property type="match status" value="1"/>
</dbReference>
<keyword evidence="2" id="KW-1003">Cell membrane</keyword>
<protein>
    <submittedName>
        <fullName evidence="16">HAMP domain-containing protein</fullName>
    </submittedName>
</protein>
<evidence type="ECO:0000256" key="2">
    <source>
        <dbReference type="ARBA" id="ARBA00022475"/>
    </source>
</evidence>
<dbReference type="AlphaFoldDB" id="A0A6I6EU06"/>
<dbReference type="InterPro" id="IPR004091">
    <property type="entry name" value="Chemotax_Me-accpt_rcpt_Me-site"/>
</dbReference>
<dbReference type="KEGG" id="erwi:GN242_11565"/>
<evidence type="ECO:0000256" key="11">
    <source>
        <dbReference type="PROSITE-ProRule" id="PRU00284"/>
    </source>
</evidence>
<keyword evidence="8 13" id="KW-0472">Membrane</keyword>
<keyword evidence="7 13" id="KW-1133">Transmembrane helix</keyword>
<feature type="transmembrane region" description="Helical" evidence="13">
    <location>
        <begin position="192"/>
        <end position="214"/>
    </location>
</feature>
<evidence type="ECO:0000256" key="12">
    <source>
        <dbReference type="SAM" id="MobiDB-lite"/>
    </source>
</evidence>
<dbReference type="SMART" id="SM00319">
    <property type="entry name" value="TarH"/>
    <property type="match status" value="1"/>
</dbReference>
<evidence type="ECO:0000313" key="17">
    <source>
        <dbReference type="Proteomes" id="UP000424752"/>
    </source>
</evidence>
<dbReference type="InterPro" id="IPR004090">
    <property type="entry name" value="Chemotax_Me-accpt_rcpt"/>
</dbReference>
<feature type="domain" description="HAMP" evidence="15">
    <location>
        <begin position="216"/>
        <end position="268"/>
    </location>
</feature>
<dbReference type="Pfam" id="PF02203">
    <property type="entry name" value="TarH"/>
    <property type="match status" value="1"/>
</dbReference>
<dbReference type="PROSITE" id="PS50111">
    <property type="entry name" value="CHEMOTAXIS_TRANSDUC_2"/>
    <property type="match status" value="1"/>
</dbReference>
<dbReference type="PRINTS" id="PR00260">
    <property type="entry name" value="CHEMTRNSDUCR"/>
</dbReference>
<name>A0A6I6EU06_9GAMM</name>
<feature type="region of interest" description="Disordered" evidence="12">
    <location>
        <begin position="539"/>
        <end position="559"/>
    </location>
</feature>
<proteinExistence type="inferred from homology"/>
<dbReference type="InterPro" id="IPR003122">
    <property type="entry name" value="Tar_rcpt_lig-bd"/>
</dbReference>
<evidence type="ECO:0000259" key="14">
    <source>
        <dbReference type="PROSITE" id="PS50111"/>
    </source>
</evidence>
<keyword evidence="5" id="KW-0997">Cell inner membrane</keyword>